<accession>A0AAN9HV74</accession>
<keyword evidence="2" id="KW-1185">Reference proteome</keyword>
<proteinExistence type="predicted"/>
<dbReference type="AlphaFoldDB" id="A0AAN9HV74"/>
<sequence length="420" mass="47928">MGREIIRESSPKEPEKQSRLWFHEDVVNVLTDHTGTKAIEGLTLKLQRSCRVCFSTKAFEKMKGLRLLQLDQVQLDGDYGYLPKHMRWVYWQRFPLKYIPGNFYLRNIIAMDFRDSNLKLVQKEHQVMESLKILNLSHSKYLINTPDFSKLPKLEKLILKDCPSLTEVHQSIGDLSNIRHINLKDCTNLRNLPRTFYKLKSLITLIISGCSKIDKLKEDIVQMESLTTLIAKNTAVKEVPFSIVRLKSIGYISLCGYEGSSCDVFPSLIWSWMSPAMNPLTSTHPFGGMPSSLVSLYVHCKNSGHLPSAFGNLSKLQSVWVQCYSQYQLTQDFRRFLDELQDVMVTELEASPALQISNHSLRSFLLGMGSYTLTFNKLSNLISQGLTDSGFSDIFLPGDNYPCWLTYTSEGHSMNVLLVS</sequence>
<protein>
    <submittedName>
        <fullName evidence="1">Uncharacterized protein</fullName>
    </submittedName>
</protein>
<dbReference type="SUPFAM" id="SSF52058">
    <property type="entry name" value="L domain-like"/>
    <property type="match status" value="1"/>
</dbReference>
<dbReference type="PANTHER" id="PTHR11017">
    <property type="entry name" value="LEUCINE-RICH REPEAT-CONTAINING PROTEIN"/>
    <property type="match status" value="1"/>
</dbReference>
<evidence type="ECO:0000313" key="1">
    <source>
        <dbReference type="EMBL" id="KAK7257393.1"/>
    </source>
</evidence>
<gene>
    <name evidence="1" type="ORF">RIF29_31341</name>
</gene>
<dbReference type="GO" id="GO:0006952">
    <property type="term" value="P:defense response"/>
    <property type="evidence" value="ECO:0007669"/>
    <property type="project" value="InterPro"/>
</dbReference>
<evidence type="ECO:0000313" key="2">
    <source>
        <dbReference type="Proteomes" id="UP001372338"/>
    </source>
</evidence>
<dbReference type="Proteomes" id="UP001372338">
    <property type="component" value="Unassembled WGS sequence"/>
</dbReference>
<dbReference type="InterPro" id="IPR032675">
    <property type="entry name" value="LRR_dom_sf"/>
</dbReference>
<dbReference type="InterPro" id="IPR044974">
    <property type="entry name" value="Disease_R_plants"/>
</dbReference>
<dbReference type="Gene3D" id="3.80.10.10">
    <property type="entry name" value="Ribonuclease Inhibitor"/>
    <property type="match status" value="1"/>
</dbReference>
<reference evidence="1 2" key="1">
    <citation type="submission" date="2024-01" db="EMBL/GenBank/DDBJ databases">
        <title>The genomes of 5 underutilized Papilionoideae crops provide insights into root nodulation and disease resistanc.</title>
        <authorList>
            <person name="Yuan L."/>
        </authorList>
    </citation>
    <scope>NUCLEOTIDE SEQUENCE [LARGE SCALE GENOMIC DNA]</scope>
    <source>
        <strain evidence="1">ZHUSHIDOU_FW_LH</strain>
        <tissue evidence="1">Leaf</tissue>
    </source>
</reference>
<dbReference type="EMBL" id="JAYWIO010000006">
    <property type="protein sequence ID" value="KAK7257393.1"/>
    <property type="molecule type" value="Genomic_DNA"/>
</dbReference>
<dbReference type="PANTHER" id="PTHR11017:SF271">
    <property type="entry name" value="DISEASE RESISTANCE PROTEIN (TIR-NBS-LRR CLASS) FAMILY"/>
    <property type="match status" value="1"/>
</dbReference>
<comment type="caution">
    <text evidence="1">The sequence shown here is derived from an EMBL/GenBank/DDBJ whole genome shotgun (WGS) entry which is preliminary data.</text>
</comment>
<organism evidence="1 2">
    <name type="scientific">Crotalaria pallida</name>
    <name type="common">Smooth rattlebox</name>
    <name type="synonym">Crotalaria striata</name>
    <dbReference type="NCBI Taxonomy" id="3830"/>
    <lineage>
        <taxon>Eukaryota</taxon>
        <taxon>Viridiplantae</taxon>
        <taxon>Streptophyta</taxon>
        <taxon>Embryophyta</taxon>
        <taxon>Tracheophyta</taxon>
        <taxon>Spermatophyta</taxon>
        <taxon>Magnoliopsida</taxon>
        <taxon>eudicotyledons</taxon>
        <taxon>Gunneridae</taxon>
        <taxon>Pentapetalae</taxon>
        <taxon>rosids</taxon>
        <taxon>fabids</taxon>
        <taxon>Fabales</taxon>
        <taxon>Fabaceae</taxon>
        <taxon>Papilionoideae</taxon>
        <taxon>50 kb inversion clade</taxon>
        <taxon>genistoids sensu lato</taxon>
        <taxon>core genistoids</taxon>
        <taxon>Crotalarieae</taxon>
        <taxon>Crotalaria</taxon>
    </lineage>
</organism>
<name>A0AAN9HV74_CROPI</name>